<proteinExistence type="predicted"/>
<organism evidence="1 2">
    <name type="scientific">Paenibacillus radicis</name>
    <name type="common">ex Gao et al. 2016</name>
    <dbReference type="NCBI Taxonomy" id="1737354"/>
    <lineage>
        <taxon>Bacteria</taxon>
        <taxon>Bacillati</taxon>
        <taxon>Bacillota</taxon>
        <taxon>Bacilli</taxon>
        <taxon>Bacillales</taxon>
        <taxon>Paenibacillaceae</taxon>
        <taxon>Paenibacillus</taxon>
    </lineage>
</organism>
<gene>
    <name evidence="1" type="ORF">GCM10010918_13130</name>
</gene>
<keyword evidence="2" id="KW-1185">Reference proteome</keyword>
<reference evidence="1 2" key="1">
    <citation type="journal article" date="2014" name="Int. J. Syst. Evol. Microbiol.">
        <title>Complete genome sequence of Corynebacterium casei LMG S-19264T (=DSM 44701T), isolated from a smear-ripened cheese.</title>
        <authorList>
            <consortium name="US DOE Joint Genome Institute (JGI-PGF)"/>
            <person name="Walter F."/>
            <person name="Albersmeier A."/>
            <person name="Kalinowski J."/>
            <person name="Ruckert C."/>
        </authorList>
    </citation>
    <scope>NUCLEOTIDE SEQUENCE [LARGE SCALE GENOMIC DNA]</scope>
    <source>
        <strain evidence="1 2">CGMCC 1.15286</strain>
    </source>
</reference>
<dbReference type="GO" id="GO:0019441">
    <property type="term" value="P:L-tryptophan catabolic process to kynurenine"/>
    <property type="evidence" value="ECO:0007669"/>
    <property type="project" value="InterPro"/>
</dbReference>
<dbReference type="AlphaFoldDB" id="A0A917GY90"/>
<dbReference type="RefSeq" id="WP_188888145.1">
    <property type="nucleotide sequence ID" value="NZ_BMHY01000002.1"/>
</dbReference>
<evidence type="ECO:0008006" key="3">
    <source>
        <dbReference type="Google" id="ProtNLM"/>
    </source>
</evidence>
<dbReference type="Pfam" id="PF04199">
    <property type="entry name" value="Cyclase"/>
    <property type="match status" value="1"/>
</dbReference>
<protein>
    <recommendedName>
        <fullName evidence="3">Cyclase</fullName>
    </recommendedName>
</protein>
<dbReference type="PANTHER" id="PTHR31118">
    <property type="entry name" value="CYCLASE-LIKE PROTEIN 2"/>
    <property type="match status" value="1"/>
</dbReference>
<dbReference type="PANTHER" id="PTHR31118:SF12">
    <property type="entry name" value="CYCLASE-LIKE PROTEIN 2"/>
    <property type="match status" value="1"/>
</dbReference>
<sequence length="224" mass="24470">MGKQIVDLSHTIEHGHVTYPGMPAPQVSDFLSFEDAMGKYAPGVAFNIGRIEMVANSGTSIDSPAHRYEGTDDVAELPIAAIADLEGVVIRLEGFKERAVTRQYLEGHSIRDRAVLIETGRGQAWGQSGYFEDHPYLTEDAAAYLKEEGALLVGIDSHNIDDTSDPVRPVHSILLAAAIPIVENLNNLEQLPLEGFYFTAAPMKIRGMSAFPIRAWARLDSHNG</sequence>
<comment type="caution">
    <text evidence="1">The sequence shown here is derived from an EMBL/GenBank/DDBJ whole genome shotgun (WGS) entry which is preliminary data.</text>
</comment>
<name>A0A917GY90_9BACL</name>
<dbReference type="Gene3D" id="3.50.30.50">
    <property type="entry name" value="Putative cyclase"/>
    <property type="match status" value="1"/>
</dbReference>
<dbReference type="Proteomes" id="UP000600247">
    <property type="component" value="Unassembled WGS sequence"/>
</dbReference>
<dbReference type="InterPro" id="IPR007325">
    <property type="entry name" value="KFase/CYL"/>
</dbReference>
<dbReference type="EMBL" id="BMHY01000002">
    <property type="protein sequence ID" value="GGG61111.1"/>
    <property type="molecule type" value="Genomic_DNA"/>
</dbReference>
<dbReference type="SUPFAM" id="SSF102198">
    <property type="entry name" value="Putative cyclase"/>
    <property type="match status" value="1"/>
</dbReference>
<evidence type="ECO:0000313" key="1">
    <source>
        <dbReference type="EMBL" id="GGG61111.1"/>
    </source>
</evidence>
<evidence type="ECO:0000313" key="2">
    <source>
        <dbReference type="Proteomes" id="UP000600247"/>
    </source>
</evidence>
<accession>A0A917GY90</accession>
<dbReference type="InterPro" id="IPR037175">
    <property type="entry name" value="KFase_sf"/>
</dbReference>
<dbReference type="GO" id="GO:0004061">
    <property type="term" value="F:arylformamidase activity"/>
    <property type="evidence" value="ECO:0007669"/>
    <property type="project" value="InterPro"/>
</dbReference>